<evidence type="ECO:0000256" key="1">
    <source>
        <dbReference type="SAM" id="MobiDB-lite"/>
    </source>
</evidence>
<evidence type="ECO:0000313" key="3">
    <source>
        <dbReference type="Proteomes" id="UP000265520"/>
    </source>
</evidence>
<feature type="compositionally biased region" description="Polar residues" evidence="1">
    <location>
        <begin position="1"/>
        <end position="12"/>
    </location>
</feature>
<reference evidence="2 3" key="1">
    <citation type="journal article" date="2018" name="Front. Plant Sci.">
        <title>Red Clover (Trifolium pratense) and Zigzag Clover (T. medium) - A Picture of Genomic Similarities and Differences.</title>
        <authorList>
            <person name="Dluhosova J."/>
            <person name="Istvanek J."/>
            <person name="Nedelnik J."/>
            <person name="Repkova J."/>
        </authorList>
    </citation>
    <scope>NUCLEOTIDE SEQUENCE [LARGE SCALE GENOMIC DNA]</scope>
    <source>
        <strain evidence="3">cv. 10/8</strain>
        <tissue evidence="2">Leaf</tissue>
    </source>
</reference>
<dbReference type="EMBL" id="LXQA010475261">
    <property type="protein sequence ID" value="MCI54172.1"/>
    <property type="molecule type" value="Genomic_DNA"/>
</dbReference>
<feature type="non-terminal residue" evidence="2">
    <location>
        <position position="44"/>
    </location>
</feature>
<feature type="region of interest" description="Disordered" evidence="1">
    <location>
        <begin position="1"/>
        <end position="31"/>
    </location>
</feature>
<proteinExistence type="predicted"/>
<dbReference type="AlphaFoldDB" id="A0A392T074"/>
<comment type="caution">
    <text evidence="2">The sequence shown here is derived from an EMBL/GenBank/DDBJ whole genome shotgun (WGS) entry which is preliminary data.</text>
</comment>
<organism evidence="2 3">
    <name type="scientific">Trifolium medium</name>
    <dbReference type="NCBI Taxonomy" id="97028"/>
    <lineage>
        <taxon>Eukaryota</taxon>
        <taxon>Viridiplantae</taxon>
        <taxon>Streptophyta</taxon>
        <taxon>Embryophyta</taxon>
        <taxon>Tracheophyta</taxon>
        <taxon>Spermatophyta</taxon>
        <taxon>Magnoliopsida</taxon>
        <taxon>eudicotyledons</taxon>
        <taxon>Gunneridae</taxon>
        <taxon>Pentapetalae</taxon>
        <taxon>rosids</taxon>
        <taxon>fabids</taxon>
        <taxon>Fabales</taxon>
        <taxon>Fabaceae</taxon>
        <taxon>Papilionoideae</taxon>
        <taxon>50 kb inversion clade</taxon>
        <taxon>NPAAA clade</taxon>
        <taxon>Hologalegina</taxon>
        <taxon>IRL clade</taxon>
        <taxon>Trifolieae</taxon>
        <taxon>Trifolium</taxon>
    </lineage>
</organism>
<name>A0A392T074_9FABA</name>
<protein>
    <submittedName>
        <fullName evidence="2">Uncharacterized protein</fullName>
    </submittedName>
</protein>
<evidence type="ECO:0000313" key="2">
    <source>
        <dbReference type="EMBL" id="MCI54172.1"/>
    </source>
</evidence>
<dbReference type="Proteomes" id="UP000265520">
    <property type="component" value="Unassembled WGS sequence"/>
</dbReference>
<sequence length="44" mass="4851">MVAETTRSQATAVENVVPHGRNEILDPETPTMNEFATIHGSENR</sequence>
<accession>A0A392T074</accession>
<keyword evidence="3" id="KW-1185">Reference proteome</keyword>